<dbReference type="InterPro" id="IPR023214">
    <property type="entry name" value="HAD_sf"/>
</dbReference>
<keyword evidence="3" id="KW-0378">Hydrolase</keyword>
<dbReference type="InterPro" id="IPR050582">
    <property type="entry name" value="HAD-like_SerB"/>
</dbReference>
<proteinExistence type="inferred from homology"/>
<dbReference type="EMBL" id="JACSQQ010000014">
    <property type="protein sequence ID" value="MBD7950723.1"/>
    <property type="molecule type" value="Genomic_DNA"/>
</dbReference>
<dbReference type="SUPFAM" id="SSF56784">
    <property type="entry name" value="HAD-like"/>
    <property type="match status" value="1"/>
</dbReference>
<name>A0ABR8RSJ1_9CELL</name>
<dbReference type="NCBIfam" id="TIGR01488">
    <property type="entry name" value="HAD-SF-IB"/>
    <property type="match status" value="1"/>
</dbReference>
<keyword evidence="2" id="KW-0479">Metal-binding</keyword>
<evidence type="ECO:0000256" key="5">
    <source>
        <dbReference type="SAM" id="MobiDB-lite"/>
    </source>
</evidence>
<comment type="similarity">
    <text evidence="1">Belongs to the HAD-like hydrolase superfamily. SerB family.</text>
</comment>
<evidence type="ECO:0000313" key="6">
    <source>
        <dbReference type="EMBL" id="MBD7950723.1"/>
    </source>
</evidence>
<keyword evidence="4" id="KW-0460">Magnesium</keyword>
<evidence type="ECO:0000256" key="2">
    <source>
        <dbReference type="ARBA" id="ARBA00022723"/>
    </source>
</evidence>
<evidence type="ECO:0000256" key="3">
    <source>
        <dbReference type="ARBA" id="ARBA00022801"/>
    </source>
</evidence>
<dbReference type="InterPro" id="IPR036412">
    <property type="entry name" value="HAD-like_sf"/>
</dbReference>
<dbReference type="RefSeq" id="WP_191796093.1">
    <property type="nucleotide sequence ID" value="NZ_JACSQQ010000014.1"/>
</dbReference>
<dbReference type="Proteomes" id="UP000641803">
    <property type="component" value="Unassembled WGS sequence"/>
</dbReference>
<dbReference type="PANTHER" id="PTHR43344:SF13">
    <property type="entry name" value="PHOSPHATASE RV3661-RELATED"/>
    <property type="match status" value="1"/>
</dbReference>
<protein>
    <submittedName>
        <fullName evidence="6">HAD-IB family phosphatase</fullName>
    </submittedName>
</protein>
<keyword evidence="7" id="KW-1185">Reference proteome</keyword>
<evidence type="ECO:0000256" key="1">
    <source>
        <dbReference type="ARBA" id="ARBA00009184"/>
    </source>
</evidence>
<reference evidence="6 7" key="1">
    <citation type="submission" date="2020-08" db="EMBL/GenBank/DDBJ databases">
        <title>A Genomic Blueprint of the Chicken Gut Microbiome.</title>
        <authorList>
            <person name="Gilroy R."/>
            <person name="Ravi A."/>
            <person name="Getino M."/>
            <person name="Pursley I."/>
            <person name="Horton D.L."/>
            <person name="Alikhan N.-F."/>
            <person name="Baker D."/>
            <person name="Gharbi K."/>
            <person name="Hall N."/>
            <person name="Watson M."/>
            <person name="Adriaenssens E.M."/>
            <person name="Foster-Nyarko E."/>
            <person name="Jarju S."/>
            <person name="Secka A."/>
            <person name="Antonio M."/>
            <person name="Oren A."/>
            <person name="Chaudhuri R."/>
            <person name="La Ragione R.M."/>
            <person name="Hildebrand F."/>
            <person name="Pallen M.J."/>
        </authorList>
    </citation>
    <scope>NUCLEOTIDE SEQUENCE [LARGE SCALE GENOMIC DNA]</scope>
    <source>
        <strain evidence="6 7">Sa4CUA1</strain>
    </source>
</reference>
<feature type="region of interest" description="Disordered" evidence="5">
    <location>
        <begin position="90"/>
        <end position="112"/>
    </location>
</feature>
<gene>
    <name evidence="6" type="ORF">H9652_09930</name>
</gene>
<dbReference type="Gene3D" id="3.40.50.1000">
    <property type="entry name" value="HAD superfamily/HAD-like"/>
    <property type="match status" value="1"/>
</dbReference>
<sequence length="244" mass="25454">MSEPPRAAAYLDVDGTLTTRVTLFELLRFDAAERGAEQEAATFLRGIATMREAGATRTERNRHYFTWWAGRPVGDVVQVGRRWFASVRTGGAGHAVGPPGDGGPGGGGGAAGRGGVLRPQVVSIIERHRRAGHVVVLVSGSFAPALVPLAEVLGGAHLLVTDPEVREGRFTGRVAVPMIGEAKARAVAEHARREGISLPRSAAYGDDLSDAGYMGLTGRPTVVAVPGAPLAVVGGRRGWDLVAV</sequence>
<dbReference type="PANTHER" id="PTHR43344">
    <property type="entry name" value="PHOSPHOSERINE PHOSPHATASE"/>
    <property type="match status" value="1"/>
</dbReference>
<evidence type="ECO:0000256" key="4">
    <source>
        <dbReference type="ARBA" id="ARBA00022842"/>
    </source>
</evidence>
<evidence type="ECO:0000313" key="7">
    <source>
        <dbReference type="Proteomes" id="UP000641803"/>
    </source>
</evidence>
<comment type="caution">
    <text evidence="6">The sequence shown here is derived from an EMBL/GenBank/DDBJ whole genome shotgun (WGS) entry which is preliminary data.</text>
</comment>
<accession>A0ABR8RSJ1</accession>
<organism evidence="6 7">
    <name type="scientific">Oerskovia rustica</name>
    <dbReference type="NCBI Taxonomy" id="2762237"/>
    <lineage>
        <taxon>Bacteria</taxon>
        <taxon>Bacillati</taxon>
        <taxon>Actinomycetota</taxon>
        <taxon>Actinomycetes</taxon>
        <taxon>Micrococcales</taxon>
        <taxon>Cellulomonadaceae</taxon>
        <taxon>Oerskovia</taxon>
    </lineage>
</organism>
<dbReference type="Pfam" id="PF12710">
    <property type="entry name" value="HAD"/>
    <property type="match status" value="1"/>
</dbReference>